<name>A0A0G1SA02_UNCKA</name>
<evidence type="ECO:0000313" key="1">
    <source>
        <dbReference type="EMBL" id="KKU30100.1"/>
    </source>
</evidence>
<accession>A0A0G1SA02</accession>
<evidence type="ECO:0000313" key="2">
    <source>
        <dbReference type="Proteomes" id="UP000034732"/>
    </source>
</evidence>
<dbReference type="Pfam" id="PF09424">
    <property type="entry name" value="YqeY"/>
    <property type="match status" value="1"/>
</dbReference>
<dbReference type="InterPro" id="IPR003789">
    <property type="entry name" value="Asn/Gln_tRNA_amidoTrase-B-like"/>
</dbReference>
<dbReference type="PANTHER" id="PTHR28055">
    <property type="entry name" value="ALTERED INHERITANCE OF MITOCHONDRIA PROTEIN 41, MITOCHONDRIAL"/>
    <property type="match status" value="1"/>
</dbReference>
<dbReference type="GO" id="GO:0016884">
    <property type="term" value="F:carbon-nitrogen ligase activity, with glutamine as amido-N-donor"/>
    <property type="evidence" value="ECO:0007669"/>
    <property type="project" value="InterPro"/>
</dbReference>
<dbReference type="PANTHER" id="PTHR28055:SF1">
    <property type="entry name" value="ALTERED INHERITANCE OF MITOCHONDRIA PROTEIN 41, MITOCHONDRIAL"/>
    <property type="match status" value="1"/>
</dbReference>
<dbReference type="InterPro" id="IPR019004">
    <property type="entry name" value="YqeY/Aim41"/>
</dbReference>
<protein>
    <submittedName>
        <fullName evidence="1">GatB/Yqey family protein</fullName>
    </submittedName>
</protein>
<dbReference type="InterPro" id="IPR042184">
    <property type="entry name" value="YqeY/Aim41_N"/>
</dbReference>
<comment type="caution">
    <text evidence="1">The sequence shown here is derived from an EMBL/GenBank/DDBJ whole genome shotgun (WGS) entry which is preliminary data.</text>
</comment>
<reference evidence="1 2" key="1">
    <citation type="journal article" date="2015" name="Nature">
        <title>rRNA introns, odd ribosomes, and small enigmatic genomes across a large radiation of phyla.</title>
        <authorList>
            <person name="Brown C.T."/>
            <person name="Hug L.A."/>
            <person name="Thomas B.C."/>
            <person name="Sharon I."/>
            <person name="Castelle C.J."/>
            <person name="Singh A."/>
            <person name="Wilkins M.J."/>
            <person name="Williams K.H."/>
            <person name="Banfield J.F."/>
        </authorList>
    </citation>
    <scope>NUCLEOTIDE SEQUENCE [LARGE SCALE GENOMIC DNA]</scope>
</reference>
<dbReference type="Proteomes" id="UP000034732">
    <property type="component" value="Unassembled WGS sequence"/>
</dbReference>
<proteinExistence type="predicted"/>
<sequence length="96" mass="10806">MTVAQIKLKLYEAQKGRDALRVSVLRYLLAAINNAEIAFRTQGKMLGAADVESIIEKQIEQRVDSIQSYKAGNRQDLVDNEAAEMRILKELLDDAQ</sequence>
<dbReference type="Gene3D" id="1.10.1510.10">
    <property type="entry name" value="Uncharacterised protein YqeY/AIM41 PF09424, N-terminal domain"/>
    <property type="match status" value="1"/>
</dbReference>
<dbReference type="EMBL" id="LCMF01000027">
    <property type="protein sequence ID" value="KKU30100.1"/>
    <property type="molecule type" value="Genomic_DNA"/>
</dbReference>
<dbReference type="SUPFAM" id="SSF89095">
    <property type="entry name" value="GatB/YqeY motif"/>
    <property type="match status" value="1"/>
</dbReference>
<gene>
    <name evidence="1" type="ORF">UX44_C0027G0010</name>
</gene>
<organism evidence="1 2">
    <name type="scientific">candidate division WWE3 bacterium GW2011_GWA1_46_21</name>
    <dbReference type="NCBI Taxonomy" id="1619107"/>
    <lineage>
        <taxon>Bacteria</taxon>
        <taxon>Katanobacteria</taxon>
    </lineage>
</organism>
<dbReference type="AlphaFoldDB" id="A0A0G1SA02"/>